<dbReference type="Proteomes" id="UP000266178">
    <property type="component" value="Unassembled WGS sequence"/>
</dbReference>
<organism evidence="1 2">
    <name type="scientific">Meiothermus granaticius NBRC 107808</name>
    <dbReference type="NCBI Taxonomy" id="1227551"/>
    <lineage>
        <taxon>Bacteria</taxon>
        <taxon>Thermotogati</taxon>
        <taxon>Deinococcota</taxon>
        <taxon>Deinococci</taxon>
        <taxon>Thermales</taxon>
        <taxon>Thermaceae</taxon>
        <taxon>Meiothermus</taxon>
    </lineage>
</organism>
<name>A0A399F5T3_9DEIN</name>
<gene>
    <name evidence="1" type="ORF">Mgrana_03208</name>
</gene>
<dbReference type="EMBL" id="QWLB01000076">
    <property type="protein sequence ID" value="RIH90629.1"/>
    <property type="molecule type" value="Genomic_DNA"/>
</dbReference>
<comment type="caution">
    <text evidence="1">The sequence shown here is derived from an EMBL/GenBank/DDBJ whole genome shotgun (WGS) entry which is preliminary data.</text>
</comment>
<evidence type="ECO:0000313" key="1">
    <source>
        <dbReference type="EMBL" id="RIH90629.1"/>
    </source>
</evidence>
<accession>A0A399F5T3</accession>
<sequence length="164" mass="18128">MSLAVLSHSLITSKQPHFRWPFQVGASQPKTWLSSLLVLLGVFGFGLAKAPTSFTVTATAYTSLSSQTDGSPFITATGARTRLGIIAVSRDLLGTLPYGSRVKLQDLSGETRFNRLFSDRVFVVEDTMHIRWRNKIDVWFPDNATAVRFGVRKLKLTVLQVGRG</sequence>
<protein>
    <recommendedName>
        <fullName evidence="3">3D domain protein</fullName>
    </recommendedName>
</protein>
<proteinExistence type="predicted"/>
<evidence type="ECO:0008006" key="3">
    <source>
        <dbReference type="Google" id="ProtNLM"/>
    </source>
</evidence>
<dbReference type="AlphaFoldDB" id="A0A399F5T3"/>
<reference evidence="1 2" key="1">
    <citation type="submission" date="2018-08" db="EMBL/GenBank/DDBJ databases">
        <title>Meiothermus granaticius genome AF-68 sequencing project.</title>
        <authorList>
            <person name="Da Costa M.S."/>
            <person name="Albuquerque L."/>
            <person name="Raposo P."/>
            <person name="Froufe H.J.C."/>
            <person name="Barroso C.S."/>
            <person name="Egas C."/>
        </authorList>
    </citation>
    <scope>NUCLEOTIDE SEQUENCE [LARGE SCALE GENOMIC DNA]</scope>
    <source>
        <strain evidence="1 2">AF-68</strain>
    </source>
</reference>
<evidence type="ECO:0000313" key="2">
    <source>
        <dbReference type="Proteomes" id="UP000266178"/>
    </source>
</evidence>
<keyword evidence="2" id="KW-1185">Reference proteome</keyword>
<dbReference type="CDD" id="cd22784">
    <property type="entry name" value="DPBB_MltA_YuiC-like"/>
    <property type="match status" value="1"/>
</dbReference>